<proteinExistence type="predicted"/>
<dbReference type="InterPro" id="IPR025380">
    <property type="entry name" value="DUF4369"/>
</dbReference>
<evidence type="ECO:0000256" key="3">
    <source>
        <dbReference type="ARBA" id="ARBA00023157"/>
    </source>
</evidence>
<gene>
    <name evidence="7" type="ORF">MKQ68_07260</name>
</gene>
<dbReference type="InterPro" id="IPR000866">
    <property type="entry name" value="AhpC/TSA"/>
</dbReference>
<evidence type="ECO:0000259" key="6">
    <source>
        <dbReference type="PROSITE" id="PS51352"/>
    </source>
</evidence>
<feature type="signal peptide" evidence="5">
    <location>
        <begin position="1"/>
        <end position="18"/>
    </location>
</feature>
<name>A0ABY6J9B4_9BACT</name>
<dbReference type="Pfam" id="PF00578">
    <property type="entry name" value="AhpC-TSA"/>
    <property type="match status" value="1"/>
</dbReference>
<dbReference type="Pfam" id="PF14289">
    <property type="entry name" value="DUF4369"/>
    <property type="match status" value="1"/>
</dbReference>
<evidence type="ECO:0000256" key="4">
    <source>
        <dbReference type="ARBA" id="ARBA00023284"/>
    </source>
</evidence>
<evidence type="ECO:0000256" key="5">
    <source>
        <dbReference type="SAM" id="SignalP"/>
    </source>
</evidence>
<keyword evidence="4" id="KW-0676">Redox-active center</keyword>
<keyword evidence="8" id="KW-1185">Reference proteome</keyword>
<evidence type="ECO:0000256" key="1">
    <source>
        <dbReference type="ARBA" id="ARBA00004196"/>
    </source>
</evidence>
<accession>A0ABY6J9B4</accession>
<dbReference type="Proteomes" id="UP001162741">
    <property type="component" value="Chromosome"/>
</dbReference>
<keyword evidence="5" id="KW-0732">Signal</keyword>
<dbReference type="EMBL" id="CP107006">
    <property type="protein sequence ID" value="UYQ94889.1"/>
    <property type="molecule type" value="Genomic_DNA"/>
</dbReference>
<feature type="domain" description="Thioredoxin" evidence="6">
    <location>
        <begin position="183"/>
        <end position="324"/>
    </location>
</feature>
<protein>
    <submittedName>
        <fullName evidence="7">AhpC/TSA family protein</fullName>
    </submittedName>
</protein>
<keyword evidence="2" id="KW-0201">Cytochrome c-type biogenesis</keyword>
<keyword evidence="3" id="KW-1015">Disulfide bond</keyword>
<dbReference type="InterPro" id="IPR036249">
    <property type="entry name" value="Thioredoxin-like_sf"/>
</dbReference>
<dbReference type="InterPro" id="IPR050553">
    <property type="entry name" value="Thioredoxin_ResA/DsbE_sf"/>
</dbReference>
<dbReference type="CDD" id="cd02966">
    <property type="entry name" value="TlpA_like_family"/>
    <property type="match status" value="1"/>
</dbReference>
<comment type="subcellular location">
    <subcellularLocation>
        <location evidence="1">Cell envelope</location>
    </subcellularLocation>
</comment>
<evidence type="ECO:0000256" key="2">
    <source>
        <dbReference type="ARBA" id="ARBA00022748"/>
    </source>
</evidence>
<dbReference type="Gene3D" id="3.40.30.10">
    <property type="entry name" value="Glutaredoxin"/>
    <property type="match status" value="1"/>
</dbReference>
<dbReference type="SUPFAM" id="SSF52833">
    <property type="entry name" value="Thioredoxin-like"/>
    <property type="match status" value="1"/>
</dbReference>
<dbReference type="PANTHER" id="PTHR42852:SF6">
    <property type="entry name" value="THIOL:DISULFIDE INTERCHANGE PROTEIN DSBE"/>
    <property type="match status" value="1"/>
</dbReference>
<dbReference type="PROSITE" id="PS51352">
    <property type="entry name" value="THIOREDOXIN_2"/>
    <property type="match status" value="1"/>
</dbReference>
<dbReference type="RefSeq" id="WP_264282710.1">
    <property type="nucleotide sequence ID" value="NZ_CP107006.1"/>
</dbReference>
<feature type="chain" id="PRO_5045858303" evidence="5">
    <location>
        <begin position="19"/>
        <end position="324"/>
    </location>
</feature>
<evidence type="ECO:0000313" key="8">
    <source>
        <dbReference type="Proteomes" id="UP001162741"/>
    </source>
</evidence>
<sequence>MKYIALVACFFTVAAAHAFSLSGTVNGVKDGKVYLQRFNNKMFTTIDSAVIENGRFTFKTKPVLPELYGITLNPSRSPYFLFLEDSNIEVALDTARYFRNTKVTGSSAQDVYNNWQQHSDVKLDELIKANPASLATAYIFYRYYTYRTTPEEIERGISLLDPSLQQTQYVNVLKQLPTTLRSVEVGKKAPDFVIADTEGRQVHFKDQLGKKYVLLDFWASWCGPCRAENPNLVRTYQQFKDKGFDIFAVSLDRNGDRDKWLKAIADDQLTWQHVSDLAFWNCEPAALYGVRAIPSNLLIAPDGTILARNLRGKELEAKLGELLK</sequence>
<reference evidence="7" key="1">
    <citation type="submission" date="2022-10" db="EMBL/GenBank/DDBJ databases">
        <title>Chitinophaga sp. nov., isolated from soil.</title>
        <authorList>
            <person name="Jeon C.O."/>
        </authorList>
    </citation>
    <scope>NUCLEOTIDE SEQUENCE</scope>
    <source>
        <strain evidence="7">R8</strain>
    </source>
</reference>
<dbReference type="PROSITE" id="PS00194">
    <property type="entry name" value="THIOREDOXIN_1"/>
    <property type="match status" value="1"/>
</dbReference>
<dbReference type="PANTHER" id="PTHR42852">
    <property type="entry name" value="THIOL:DISULFIDE INTERCHANGE PROTEIN DSBE"/>
    <property type="match status" value="1"/>
</dbReference>
<evidence type="ECO:0000313" key="7">
    <source>
        <dbReference type="EMBL" id="UYQ94889.1"/>
    </source>
</evidence>
<dbReference type="InterPro" id="IPR013766">
    <property type="entry name" value="Thioredoxin_domain"/>
</dbReference>
<dbReference type="InterPro" id="IPR017937">
    <property type="entry name" value="Thioredoxin_CS"/>
</dbReference>
<organism evidence="7 8">
    <name type="scientific">Chitinophaga horti</name>
    <dbReference type="NCBI Taxonomy" id="2920382"/>
    <lineage>
        <taxon>Bacteria</taxon>
        <taxon>Pseudomonadati</taxon>
        <taxon>Bacteroidota</taxon>
        <taxon>Chitinophagia</taxon>
        <taxon>Chitinophagales</taxon>
        <taxon>Chitinophagaceae</taxon>
        <taxon>Chitinophaga</taxon>
    </lineage>
</organism>